<dbReference type="SUPFAM" id="SSF50182">
    <property type="entry name" value="Sm-like ribonucleoproteins"/>
    <property type="match status" value="1"/>
</dbReference>
<evidence type="ECO:0000256" key="3">
    <source>
        <dbReference type="ARBA" id="ARBA00022475"/>
    </source>
</evidence>
<dbReference type="InterPro" id="IPR045276">
    <property type="entry name" value="YbiO_bact"/>
</dbReference>
<feature type="transmembrane region" description="Helical" evidence="7">
    <location>
        <begin position="131"/>
        <end position="149"/>
    </location>
</feature>
<keyword evidence="6 7" id="KW-0472">Membrane</keyword>
<dbReference type="GO" id="GO:0008381">
    <property type="term" value="F:mechanosensitive monoatomic ion channel activity"/>
    <property type="evidence" value="ECO:0007669"/>
    <property type="project" value="InterPro"/>
</dbReference>
<dbReference type="STRING" id="1194083.BN12_1070007"/>
<name>A0A077LU70_9MICO</name>
<protein>
    <submittedName>
        <fullName evidence="11">Small-conductance mechanosensitive channel</fullName>
    </submittedName>
</protein>
<dbReference type="EMBL" id="CAJB01000010">
    <property type="protein sequence ID" value="CCH76117.1"/>
    <property type="molecule type" value="Genomic_DNA"/>
</dbReference>
<dbReference type="Pfam" id="PF21082">
    <property type="entry name" value="MS_channel_3rd"/>
    <property type="match status" value="1"/>
</dbReference>
<dbReference type="InterPro" id="IPR010920">
    <property type="entry name" value="LSM_dom_sf"/>
</dbReference>
<gene>
    <name evidence="11" type="ORF">BN12_1070007</name>
</gene>
<dbReference type="RefSeq" id="WP_235432390.1">
    <property type="nucleotide sequence ID" value="NZ_HF570958.1"/>
</dbReference>
<comment type="similarity">
    <text evidence="2">Belongs to the MscS (TC 1.A.23) family.</text>
</comment>
<dbReference type="PANTHER" id="PTHR30460:SF0">
    <property type="entry name" value="MODERATE CONDUCTANCE MECHANOSENSITIVE CHANNEL YBIO"/>
    <property type="match status" value="1"/>
</dbReference>
<evidence type="ECO:0000259" key="9">
    <source>
        <dbReference type="Pfam" id="PF21082"/>
    </source>
</evidence>
<keyword evidence="3" id="KW-1003">Cell membrane</keyword>
<dbReference type="InterPro" id="IPR011014">
    <property type="entry name" value="MscS_channel_TM-2"/>
</dbReference>
<dbReference type="InterPro" id="IPR006685">
    <property type="entry name" value="MscS_channel_2nd"/>
</dbReference>
<dbReference type="InterPro" id="IPR049278">
    <property type="entry name" value="MS_channel_C"/>
</dbReference>
<feature type="transmembrane region" description="Helical" evidence="7">
    <location>
        <begin position="25"/>
        <end position="46"/>
    </location>
</feature>
<feature type="transmembrane region" description="Helical" evidence="7">
    <location>
        <begin position="105"/>
        <end position="125"/>
    </location>
</feature>
<comment type="subcellular location">
    <subcellularLocation>
        <location evidence="1">Cell membrane</location>
        <topology evidence="1">Multi-pass membrane protein</topology>
    </subcellularLocation>
</comment>
<keyword evidence="5 7" id="KW-1133">Transmembrane helix</keyword>
<evidence type="ECO:0000313" key="12">
    <source>
        <dbReference type="Proteomes" id="UP000035721"/>
    </source>
</evidence>
<dbReference type="Proteomes" id="UP000035721">
    <property type="component" value="Unassembled WGS sequence"/>
</dbReference>
<dbReference type="SUPFAM" id="SSF82689">
    <property type="entry name" value="Mechanosensitive channel protein MscS (YggB), C-terminal domain"/>
    <property type="match status" value="1"/>
</dbReference>
<dbReference type="Gene3D" id="3.30.70.100">
    <property type="match status" value="1"/>
</dbReference>
<dbReference type="Pfam" id="PF21088">
    <property type="entry name" value="MS_channel_1st"/>
    <property type="match status" value="1"/>
</dbReference>
<dbReference type="Pfam" id="PF00924">
    <property type="entry name" value="MS_channel_2nd"/>
    <property type="match status" value="1"/>
</dbReference>
<feature type="domain" description="Mechanosensitive ion channel transmembrane helices 2/3" evidence="10">
    <location>
        <begin position="107"/>
        <end position="146"/>
    </location>
</feature>
<reference evidence="11 12" key="1">
    <citation type="journal article" date="2013" name="ISME J.">
        <title>A metabolic model for members of the genus Tetrasphaera involved in enhanced biological phosphorus removal.</title>
        <authorList>
            <person name="Kristiansen R."/>
            <person name="Nguyen H.T.T."/>
            <person name="Saunders A.M."/>
            <person name="Nielsen J.L."/>
            <person name="Wimmer R."/>
            <person name="Le V.Q."/>
            <person name="McIlroy S.J."/>
            <person name="Petrovski S."/>
            <person name="Seviour R.J."/>
            <person name="Calteau A."/>
            <person name="Nielsen K.L."/>
            <person name="Nielsen P.H."/>
        </authorList>
    </citation>
    <scope>NUCLEOTIDE SEQUENCE [LARGE SCALE GENOMIC DNA]</scope>
    <source>
        <strain evidence="11 12">T1-X7</strain>
    </source>
</reference>
<dbReference type="AlphaFoldDB" id="A0A077LU70"/>
<dbReference type="GO" id="GO:0005886">
    <property type="term" value="C:plasma membrane"/>
    <property type="evidence" value="ECO:0007669"/>
    <property type="project" value="UniProtKB-SubCell"/>
</dbReference>
<dbReference type="SUPFAM" id="SSF82861">
    <property type="entry name" value="Mechanosensitive channel protein MscS (YggB), transmembrane region"/>
    <property type="match status" value="1"/>
</dbReference>
<dbReference type="InterPro" id="IPR023408">
    <property type="entry name" value="MscS_beta-dom_sf"/>
</dbReference>
<comment type="caution">
    <text evidence="11">The sequence shown here is derived from an EMBL/GenBank/DDBJ whole genome shotgun (WGS) entry which is preliminary data.</text>
</comment>
<keyword evidence="4 7" id="KW-0812">Transmembrane</keyword>
<evidence type="ECO:0000313" key="11">
    <source>
        <dbReference type="EMBL" id="CCH76117.1"/>
    </source>
</evidence>
<evidence type="ECO:0000259" key="8">
    <source>
        <dbReference type="Pfam" id="PF00924"/>
    </source>
</evidence>
<evidence type="ECO:0000259" key="10">
    <source>
        <dbReference type="Pfam" id="PF21088"/>
    </source>
</evidence>
<keyword evidence="12" id="KW-1185">Reference proteome</keyword>
<evidence type="ECO:0000256" key="7">
    <source>
        <dbReference type="SAM" id="Phobius"/>
    </source>
</evidence>
<feature type="domain" description="Mechanosensitive ion channel MscS" evidence="8">
    <location>
        <begin position="148"/>
        <end position="215"/>
    </location>
</feature>
<evidence type="ECO:0000256" key="2">
    <source>
        <dbReference type="ARBA" id="ARBA00008017"/>
    </source>
</evidence>
<accession>A0A077LU70</accession>
<dbReference type="Gene3D" id="1.10.287.1260">
    <property type="match status" value="1"/>
</dbReference>
<dbReference type="PANTHER" id="PTHR30460">
    <property type="entry name" value="MODERATE CONDUCTANCE MECHANOSENSITIVE CHANNEL YBIO"/>
    <property type="match status" value="1"/>
</dbReference>
<sequence length="319" mass="33649">MPVRLVRLSLADSAALTWSDVTDWLLGPGVKILLVIVIAVALKWMVNRLVRGLSKAAIDSRLTRFVAVGASGASGASGQHAQEDPQAYVERHAHRVRTTSTMVRSALTILIGAIAVVTVLDILGIPLGPLIASAGIGGVALGIGAQSLVKDYLSGVVMIMEDQYGVGDVVEAGLATGPSVVGTVEDVSLRVTRIRDANGVAWYVPNGQFVRVGNTTQGWSVAIVDTPIAYTENTETALSVIRGAVDALDHDPAWSDKLIEAPQVIGIESVGGATLTIRTTCKCLPQQNFPVQRELRERIKIALDKAGIEGPPPMPFGRP</sequence>
<dbReference type="Gene3D" id="2.30.30.60">
    <property type="match status" value="1"/>
</dbReference>
<dbReference type="InterPro" id="IPR049142">
    <property type="entry name" value="MS_channel_1st"/>
</dbReference>
<evidence type="ECO:0000256" key="4">
    <source>
        <dbReference type="ARBA" id="ARBA00022692"/>
    </source>
</evidence>
<evidence type="ECO:0000256" key="5">
    <source>
        <dbReference type="ARBA" id="ARBA00022989"/>
    </source>
</evidence>
<dbReference type="InterPro" id="IPR011066">
    <property type="entry name" value="MscS_channel_C_sf"/>
</dbReference>
<evidence type="ECO:0000256" key="1">
    <source>
        <dbReference type="ARBA" id="ARBA00004651"/>
    </source>
</evidence>
<feature type="domain" description="Mechanosensitive ion channel MscS C-terminal" evidence="9">
    <location>
        <begin position="224"/>
        <end position="309"/>
    </location>
</feature>
<organism evidence="11 12">
    <name type="scientific">Nostocoides japonicum T1-X7</name>
    <dbReference type="NCBI Taxonomy" id="1194083"/>
    <lineage>
        <taxon>Bacteria</taxon>
        <taxon>Bacillati</taxon>
        <taxon>Actinomycetota</taxon>
        <taxon>Actinomycetes</taxon>
        <taxon>Micrococcales</taxon>
        <taxon>Intrasporangiaceae</taxon>
        <taxon>Nostocoides</taxon>
    </lineage>
</organism>
<proteinExistence type="inferred from homology"/>
<evidence type="ECO:0000256" key="6">
    <source>
        <dbReference type="ARBA" id="ARBA00023136"/>
    </source>
</evidence>